<reference evidence="2" key="2">
    <citation type="submission" date="2024-10" db="UniProtKB">
        <authorList>
            <consortium name="EnsemblProtists"/>
        </authorList>
    </citation>
    <scope>IDENTIFICATION</scope>
</reference>
<evidence type="ECO:0000313" key="2">
    <source>
        <dbReference type="EnsemblProtists" id="EOD31874"/>
    </source>
</evidence>
<reference evidence="3" key="1">
    <citation type="journal article" date="2013" name="Nature">
        <title>Pan genome of the phytoplankton Emiliania underpins its global distribution.</title>
        <authorList>
            <person name="Read B.A."/>
            <person name="Kegel J."/>
            <person name="Klute M.J."/>
            <person name="Kuo A."/>
            <person name="Lefebvre S.C."/>
            <person name="Maumus F."/>
            <person name="Mayer C."/>
            <person name="Miller J."/>
            <person name="Monier A."/>
            <person name="Salamov A."/>
            <person name="Young J."/>
            <person name="Aguilar M."/>
            <person name="Claverie J.M."/>
            <person name="Frickenhaus S."/>
            <person name="Gonzalez K."/>
            <person name="Herman E.K."/>
            <person name="Lin Y.C."/>
            <person name="Napier J."/>
            <person name="Ogata H."/>
            <person name="Sarno A.F."/>
            <person name="Shmutz J."/>
            <person name="Schroeder D."/>
            <person name="de Vargas C."/>
            <person name="Verret F."/>
            <person name="von Dassow P."/>
            <person name="Valentin K."/>
            <person name="Van de Peer Y."/>
            <person name="Wheeler G."/>
            <person name="Dacks J.B."/>
            <person name="Delwiche C.F."/>
            <person name="Dyhrman S.T."/>
            <person name="Glockner G."/>
            <person name="John U."/>
            <person name="Richards T."/>
            <person name="Worden A.Z."/>
            <person name="Zhang X."/>
            <person name="Grigoriev I.V."/>
            <person name="Allen A.E."/>
            <person name="Bidle K."/>
            <person name="Borodovsky M."/>
            <person name="Bowler C."/>
            <person name="Brownlee C."/>
            <person name="Cock J.M."/>
            <person name="Elias M."/>
            <person name="Gladyshev V.N."/>
            <person name="Groth M."/>
            <person name="Guda C."/>
            <person name="Hadaegh A."/>
            <person name="Iglesias-Rodriguez M.D."/>
            <person name="Jenkins J."/>
            <person name="Jones B.M."/>
            <person name="Lawson T."/>
            <person name="Leese F."/>
            <person name="Lindquist E."/>
            <person name="Lobanov A."/>
            <person name="Lomsadze A."/>
            <person name="Malik S.B."/>
            <person name="Marsh M.E."/>
            <person name="Mackinder L."/>
            <person name="Mock T."/>
            <person name="Mueller-Roeber B."/>
            <person name="Pagarete A."/>
            <person name="Parker M."/>
            <person name="Probert I."/>
            <person name="Quesneville H."/>
            <person name="Raines C."/>
            <person name="Rensing S.A."/>
            <person name="Riano-Pachon D.M."/>
            <person name="Richier S."/>
            <person name="Rokitta S."/>
            <person name="Shiraiwa Y."/>
            <person name="Soanes D.M."/>
            <person name="van der Giezen M."/>
            <person name="Wahlund T.M."/>
            <person name="Williams B."/>
            <person name="Wilson W."/>
            <person name="Wolfe G."/>
            <person name="Wurch L.L."/>
        </authorList>
    </citation>
    <scope>NUCLEOTIDE SEQUENCE</scope>
</reference>
<accession>A0A0D3K7Y9</accession>
<sequence>MAARGKVGRSERLLGENERPEARMGSPAVEPPNKSTWRSSALAGTTEYMMSAAVTRRGRAAGALCGAGARKQR</sequence>
<dbReference type="PaxDb" id="2903-EOD31874"/>
<name>A0A0D3K7Y9_EMIH1</name>
<proteinExistence type="predicted"/>
<evidence type="ECO:0000313" key="3">
    <source>
        <dbReference type="Proteomes" id="UP000013827"/>
    </source>
</evidence>
<dbReference type="HOGENOM" id="CLU_2836584_0_0_1"/>
<organism evidence="2 3">
    <name type="scientific">Emiliania huxleyi (strain CCMP1516)</name>
    <dbReference type="NCBI Taxonomy" id="280463"/>
    <lineage>
        <taxon>Eukaryota</taxon>
        <taxon>Haptista</taxon>
        <taxon>Haptophyta</taxon>
        <taxon>Prymnesiophyceae</taxon>
        <taxon>Isochrysidales</taxon>
        <taxon>Noelaerhabdaceae</taxon>
        <taxon>Emiliania</taxon>
    </lineage>
</organism>
<dbReference type="RefSeq" id="XP_005784303.1">
    <property type="nucleotide sequence ID" value="XM_005784246.1"/>
</dbReference>
<dbReference type="AlphaFoldDB" id="A0A0D3K7Y9"/>
<protein>
    <submittedName>
        <fullName evidence="2">Uncharacterized protein</fullName>
    </submittedName>
</protein>
<dbReference type="KEGG" id="ehx:EMIHUDRAFT_314276"/>
<keyword evidence="3" id="KW-1185">Reference proteome</keyword>
<dbReference type="GeneID" id="17277148"/>
<feature type="region of interest" description="Disordered" evidence="1">
    <location>
        <begin position="1"/>
        <end position="38"/>
    </location>
</feature>
<feature type="compositionally biased region" description="Basic and acidic residues" evidence="1">
    <location>
        <begin position="8"/>
        <end position="22"/>
    </location>
</feature>
<dbReference type="Proteomes" id="UP000013827">
    <property type="component" value="Unassembled WGS sequence"/>
</dbReference>
<dbReference type="EnsemblProtists" id="EOD31874">
    <property type="protein sequence ID" value="EOD31874"/>
    <property type="gene ID" value="EMIHUDRAFT_314276"/>
</dbReference>
<evidence type="ECO:0000256" key="1">
    <source>
        <dbReference type="SAM" id="MobiDB-lite"/>
    </source>
</evidence>